<keyword evidence="14" id="KW-1185">Reference proteome</keyword>
<dbReference type="GO" id="GO:0005789">
    <property type="term" value="C:endoplasmic reticulum membrane"/>
    <property type="evidence" value="ECO:0007669"/>
    <property type="project" value="UniProtKB-SubCell"/>
</dbReference>
<reference evidence="13" key="1">
    <citation type="journal article" date="2020" name="Stud. Mycol.">
        <title>101 Dothideomycetes genomes: a test case for predicting lifestyles and emergence of pathogens.</title>
        <authorList>
            <person name="Haridas S."/>
            <person name="Albert R."/>
            <person name="Binder M."/>
            <person name="Bloem J."/>
            <person name="Labutti K."/>
            <person name="Salamov A."/>
            <person name="Andreopoulos B."/>
            <person name="Baker S."/>
            <person name="Barry K."/>
            <person name="Bills G."/>
            <person name="Bluhm B."/>
            <person name="Cannon C."/>
            <person name="Castanera R."/>
            <person name="Culley D."/>
            <person name="Daum C."/>
            <person name="Ezra D."/>
            <person name="Gonzalez J."/>
            <person name="Henrissat B."/>
            <person name="Kuo A."/>
            <person name="Liang C."/>
            <person name="Lipzen A."/>
            <person name="Lutzoni F."/>
            <person name="Magnuson J."/>
            <person name="Mondo S."/>
            <person name="Nolan M."/>
            <person name="Ohm R."/>
            <person name="Pangilinan J."/>
            <person name="Park H.-J."/>
            <person name="Ramirez L."/>
            <person name="Alfaro M."/>
            <person name="Sun H."/>
            <person name="Tritt A."/>
            <person name="Yoshinaga Y."/>
            <person name="Zwiers L.-H."/>
            <person name="Turgeon B."/>
            <person name="Goodwin S."/>
            <person name="Spatafora J."/>
            <person name="Crous P."/>
            <person name="Grigoriev I."/>
        </authorList>
    </citation>
    <scope>NUCLEOTIDE SEQUENCE</scope>
    <source>
        <strain evidence="13">Tuck. ex Michener</strain>
    </source>
</reference>
<feature type="transmembrane region" description="Helical" evidence="11">
    <location>
        <begin position="347"/>
        <end position="366"/>
    </location>
</feature>
<accession>A0A6A6H240</accession>
<evidence type="ECO:0000256" key="6">
    <source>
        <dbReference type="ARBA" id="ARBA00022692"/>
    </source>
</evidence>
<evidence type="ECO:0000256" key="4">
    <source>
        <dbReference type="ARBA" id="ARBA00022676"/>
    </source>
</evidence>
<evidence type="ECO:0000256" key="2">
    <source>
        <dbReference type="ARBA" id="ARBA00004687"/>
    </source>
</evidence>
<dbReference type="AlphaFoldDB" id="A0A6A6H240"/>
<feature type="transmembrane region" description="Helical" evidence="11">
    <location>
        <begin position="214"/>
        <end position="233"/>
    </location>
</feature>
<name>A0A6A6H240_VIRVR</name>
<keyword evidence="8 11" id="KW-1133">Transmembrane helix</keyword>
<evidence type="ECO:0000256" key="9">
    <source>
        <dbReference type="ARBA" id="ARBA00023136"/>
    </source>
</evidence>
<dbReference type="EMBL" id="ML991821">
    <property type="protein sequence ID" value="KAF2231931.1"/>
    <property type="molecule type" value="Genomic_DNA"/>
</dbReference>
<evidence type="ECO:0000256" key="5">
    <source>
        <dbReference type="ARBA" id="ARBA00022679"/>
    </source>
</evidence>
<keyword evidence="5 13" id="KW-0808">Transferase</keyword>
<feature type="signal peptide" evidence="12">
    <location>
        <begin position="1"/>
        <end position="17"/>
    </location>
</feature>
<dbReference type="Pfam" id="PF03901">
    <property type="entry name" value="Glyco_transf_22"/>
    <property type="match status" value="1"/>
</dbReference>
<dbReference type="PANTHER" id="PTHR22760">
    <property type="entry name" value="GLYCOSYLTRANSFERASE"/>
    <property type="match status" value="1"/>
</dbReference>
<proteinExistence type="inferred from homology"/>
<keyword evidence="12" id="KW-0732">Signal</keyword>
<dbReference type="EC" id="2.4.1.-" evidence="11"/>
<evidence type="ECO:0000256" key="7">
    <source>
        <dbReference type="ARBA" id="ARBA00022824"/>
    </source>
</evidence>
<evidence type="ECO:0000256" key="1">
    <source>
        <dbReference type="ARBA" id="ARBA00004477"/>
    </source>
</evidence>
<dbReference type="PANTHER" id="PTHR22760:SF3">
    <property type="entry name" value="GPI MANNOSYLTRANSFERASE 4"/>
    <property type="match status" value="1"/>
</dbReference>
<evidence type="ECO:0000256" key="10">
    <source>
        <dbReference type="ARBA" id="ARBA00038466"/>
    </source>
</evidence>
<evidence type="ECO:0000256" key="8">
    <source>
        <dbReference type="ARBA" id="ARBA00022989"/>
    </source>
</evidence>
<keyword evidence="9 11" id="KW-0472">Membrane</keyword>
<evidence type="ECO:0000256" key="3">
    <source>
        <dbReference type="ARBA" id="ARBA00022502"/>
    </source>
</evidence>
<comment type="similarity">
    <text evidence="10">Belongs to the glycosyltransferase 22 family. PIGZ subfamily.</text>
</comment>
<keyword evidence="7 11" id="KW-0256">Endoplasmic reticulum</keyword>
<comment type="subcellular location">
    <subcellularLocation>
        <location evidence="1 11">Endoplasmic reticulum membrane</location>
        <topology evidence="1 11">Multi-pass membrane protein</topology>
    </subcellularLocation>
</comment>
<keyword evidence="3" id="KW-0337">GPI-anchor biosynthesis</keyword>
<evidence type="ECO:0000256" key="11">
    <source>
        <dbReference type="RuleBase" id="RU363075"/>
    </source>
</evidence>
<keyword evidence="4 11" id="KW-0328">Glycosyltransferase</keyword>
<protein>
    <recommendedName>
        <fullName evidence="11">Mannosyltransferase</fullName>
        <ecNumber evidence="11">2.4.1.-</ecNumber>
    </recommendedName>
</protein>
<dbReference type="OrthoDB" id="10066429at2759"/>
<dbReference type="Proteomes" id="UP000800092">
    <property type="component" value="Unassembled WGS sequence"/>
</dbReference>
<evidence type="ECO:0000313" key="13">
    <source>
        <dbReference type="EMBL" id="KAF2231931.1"/>
    </source>
</evidence>
<comment type="pathway">
    <text evidence="2">Glycolipid biosynthesis; glycosylphosphatidylinositol-anchor biosynthesis.</text>
</comment>
<gene>
    <name evidence="13" type="ORF">EV356DRAFT_535098</name>
</gene>
<comment type="caution">
    <text evidence="11">Lacks conserved residue(s) required for the propagation of feature annotation.</text>
</comment>
<evidence type="ECO:0000313" key="14">
    <source>
        <dbReference type="Proteomes" id="UP000800092"/>
    </source>
</evidence>
<evidence type="ECO:0000256" key="12">
    <source>
        <dbReference type="SAM" id="SignalP"/>
    </source>
</evidence>
<dbReference type="InterPro" id="IPR005599">
    <property type="entry name" value="GPI_mannosylTrfase"/>
</dbReference>
<dbReference type="GO" id="GO:0000026">
    <property type="term" value="F:alpha-1,2-mannosyltransferase activity"/>
    <property type="evidence" value="ECO:0007669"/>
    <property type="project" value="TreeGrafter"/>
</dbReference>
<feature type="chain" id="PRO_5025413040" description="Mannosyltransferase" evidence="12">
    <location>
        <begin position="18"/>
        <end position="518"/>
    </location>
</feature>
<keyword evidence="6 11" id="KW-0812">Transmembrane</keyword>
<dbReference type="GO" id="GO:0006506">
    <property type="term" value="P:GPI anchor biosynthetic process"/>
    <property type="evidence" value="ECO:0007669"/>
    <property type="project" value="UniProtKB-KW"/>
</dbReference>
<sequence>MWRRAYLLLVAVRLYFALSPSYLHPDEHFQGPEVIANRIFNYPSSPTWEFTSSHPIRSAFPLWLVYGTPMYILRWLWQGFRHDEPPPWLTFYMLRGVMFTCSFVLEDWALHELVPVTKQRRLAIILVASSYVTWTWQTHTFSNSIETLLVLWCLVLVERVKGETRGSPQKRSRFAPLATFAFLLALGIFNRITFPAFVLVPTLQLIPHLRRRPWSLLFLIVVGALTALSAIVIDTNFYQPMSFDLYTLVQKPTITPLNNFLYNTVTENLSQHGLHPFYQHMLVNLPQFLGPAFPLLLLSPRLSTRLFSALVGCALLSLFPHQEARFLLPAVPLLLSSIRLPKRQTRTWIGVWIIFNGVLGLFMGVFHQGGVVPAQLHVGREWNGKIGTVIWWKTYPPPTWLLGSRQGQVSGNIETVNLMGAKTGVIIEAIAESVCEKESELTLVVAPRSAGVPALADLSNSLTPRAGSKDTGIMQTWSYYQHVNLDDLDWAQDSVWGTLGRVVREQGIAIYAVSATCN</sequence>
<feature type="transmembrane region" description="Helical" evidence="11">
    <location>
        <begin position="177"/>
        <end position="194"/>
    </location>
</feature>
<organism evidence="13 14">
    <name type="scientific">Viridothelium virens</name>
    <name type="common">Speckled blister lichen</name>
    <name type="synonym">Trypethelium virens</name>
    <dbReference type="NCBI Taxonomy" id="1048519"/>
    <lineage>
        <taxon>Eukaryota</taxon>
        <taxon>Fungi</taxon>
        <taxon>Dikarya</taxon>
        <taxon>Ascomycota</taxon>
        <taxon>Pezizomycotina</taxon>
        <taxon>Dothideomycetes</taxon>
        <taxon>Dothideomycetes incertae sedis</taxon>
        <taxon>Trypetheliales</taxon>
        <taxon>Trypetheliaceae</taxon>
        <taxon>Viridothelium</taxon>
    </lineage>
</organism>